<comment type="caution">
    <text evidence="1">The sequence shown here is derived from an EMBL/GenBank/DDBJ whole genome shotgun (WGS) entry which is preliminary data.</text>
</comment>
<accession>A0A640KTJ0</accession>
<evidence type="ECO:0000313" key="1">
    <source>
        <dbReference type="EMBL" id="GET92445.1"/>
    </source>
</evidence>
<dbReference type="AlphaFoldDB" id="A0A640KTJ0"/>
<dbReference type="Proteomes" id="UP000419144">
    <property type="component" value="Unassembled WGS sequence"/>
</dbReference>
<dbReference type="VEuPathDB" id="TriTrypDB:LtaPh_3437000"/>
<name>A0A640KTJ0_LEITA</name>
<gene>
    <name evidence="1" type="ORF">LtaPh_3437000</name>
</gene>
<organism evidence="1 2">
    <name type="scientific">Leishmania tarentolae</name>
    <name type="common">Sauroleishmania tarentolae</name>
    <dbReference type="NCBI Taxonomy" id="5689"/>
    <lineage>
        <taxon>Eukaryota</taxon>
        <taxon>Discoba</taxon>
        <taxon>Euglenozoa</taxon>
        <taxon>Kinetoplastea</taxon>
        <taxon>Metakinetoplastina</taxon>
        <taxon>Trypanosomatida</taxon>
        <taxon>Trypanosomatidae</taxon>
        <taxon>Leishmaniinae</taxon>
        <taxon>Leishmania</taxon>
        <taxon>lizard Leishmania</taxon>
    </lineage>
</organism>
<sequence length="296" mass="32767">MSPGRTGAVAMMARRNEWVSSLRSTLPQFTERSAAPLERGHAAAILGPSPRRTLDKAASSHNTTASLLLPPEWREQATQQLITTLHGIVPPLQVQQTDYFLCSLIHPSYVQVKTMRCESGSVRRRQQQELRRTVCMPVELTMAGSKSLRLLRELTHYVEQGAVSAAASARARGTVMDTPVSWKNEARDRLSSPSPRSSYPLDPLWPELNSVDSTVFVQAFRRAGLESLVLYDKSFFAASSSSTDANTAVSIEVTLSAFTALCGSIELVSGWSNLLQFVDRVAREHRDLERNTDNHD</sequence>
<evidence type="ECO:0000313" key="2">
    <source>
        <dbReference type="Proteomes" id="UP000419144"/>
    </source>
</evidence>
<dbReference type="OrthoDB" id="271988at2759"/>
<keyword evidence="2" id="KW-1185">Reference proteome</keyword>
<protein>
    <submittedName>
        <fullName evidence="1">Uncharacterized protein</fullName>
    </submittedName>
</protein>
<dbReference type="EMBL" id="BLBS01000054">
    <property type="protein sequence ID" value="GET92445.1"/>
    <property type="molecule type" value="Genomic_DNA"/>
</dbReference>
<proteinExistence type="predicted"/>
<reference evidence="1" key="1">
    <citation type="submission" date="2019-11" db="EMBL/GenBank/DDBJ databases">
        <title>Leishmania tarentolae CDS.</title>
        <authorList>
            <person name="Goto Y."/>
            <person name="Yamagishi J."/>
        </authorList>
    </citation>
    <scope>NUCLEOTIDE SEQUENCE [LARGE SCALE GENOMIC DNA]</scope>
    <source>
        <strain evidence="1">Parrot Tar II</strain>
    </source>
</reference>